<evidence type="ECO:0000256" key="1">
    <source>
        <dbReference type="ARBA" id="ARBA00010518"/>
    </source>
</evidence>
<dbReference type="PROSITE" id="PS00144">
    <property type="entry name" value="ASN_GLN_ASE_1"/>
    <property type="match status" value="1"/>
</dbReference>
<dbReference type="GO" id="GO:0004067">
    <property type="term" value="F:asparaginase activity"/>
    <property type="evidence" value="ECO:0007669"/>
    <property type="project" value="UniProtKB-UniRule"/>
</dbReference>
<accession>A0A1I2H073</accession>
<dbReference type="InterPro" id="IPR027474">
    <property type="entry name" value="L-asparaginase_N"/>
</dbReference>
<dbReference type="GO" id="GO:0006520">
    <property type="term" value="P:amino acid metabolic process"/>
    <property type="evidence" value="ECO:0007669"/>
    <property type="project" value="InterPro"/>
</dbReference>
<keyword evidence="7" id="KW-1185">Reference proteome</keyword>
<dbReference type="InterPro" id="IPR020827">
    <property type="entry name" value="Asparaginase/glutaminase_AS1"/>
</dbReference>
<dbReference type="InterPro" id="IPR036152">
    <property type="entry name" value="Asp/glu_Ase-like_sf"/>
</dbReference>
<feature type="active site" evidence="4">
    <location>
        <position position="12"/>
    </location>
</feature>
<dbReference type="Gene3D" id="3.40.50.1170">
    <property type="entry name" value="L-asparaginase, N-terminal domain"/>
    <property type="match status" value="1"/>
</dbReference>
<feature type="active site" description="O-isoaspartyl threonine intermediate" evidence="3">
    <location>
        <position position="12"/>
    </location>
</feature>
<dbReference type="PRINTS" id="PR00139">
    <property type="entry name" value="ASNGLNASE"/>
</dbReference>
<dbReference type="InterPro" id="IPR027473">
    <property type="entry name" value="L-asparaginase_C"/>
</dbReference>
<dbReference type="AlphaFoldDB" id="A0A1I2H073"/>
<dbReference type="RefSeq" id="WP_175533036.1">
    <property type="nucleotide sequence ID" value="NZ_FOMT01000006.1"/>
</dbReference>
<reference evidence="7" key="1">
    <citation type="submission" date="2016-10" db="EMBL/GenBank/DDBJ databases">
        <authorList>
            <person name="Varghese N."/>
            <person name="Submissions S."/>
        </authorList>
    </citation>
    <scope>NUCLEOTIDE SEQUENCE [LARGE SCALE GENOMIC DNA]</scope>
    <source>
        <strain evidence="7">CGMCC 1.10784</strain>
    </source>
</reference>
<dbReference type="Gene3D" id="3.40.50.40">
    <property type="match status" value="1"/>
</dbReference>
<dbReference type="InterPro" id="IPR006034">
    <property type="entry name" value="Asparaginase/glutaminase-like"/>
</dbReference>
<evidence type="ECO:0000256" key="3">
    <source>
        <dbReference type="PIRSR" id="PIRSR001220-1"/>
    </source>
</evidence>
<evidence type="ECO:0000313" key="7">
    <source>
        <dbReference type="Proteomes" id="UP000198855"/>
    </source>
</evidence>
<dbReference type="Proteomes" id="UP000198855">
    <property type="component" value="Unassembled WGS sequence"/>
</dbReference>
<evidence type="ECO:0000256" key="4">
    <source>
        <dbReference type="PROSITE-ProRule" id="PRU10099"/>
    </source>
</evidence>
<evidence type="ECO:0000259" key="5">
    <source>
        <dbReference type="Pfam" id="PF00710"/>
    </source>
</evidence>
<feature type="domain" description="L-asparaginase N-terminal" evidence="5">
    <location>
        <begin position="4"/>
        <end position="191"/>
    </location>
</feature>
<dbReference type="SUPFAM" id="SSF53774">
    <property type="entry name" value="Glutaminase/Asparaginase"/>
    <property type="match status" value="1"/>
</dbReference>
<dbReference type="Pfam" id="PF00710">
    <property type="entry name" value="Asparaginase"/>
    <property type="match status" value="1"/>
</dbReference>
<dbReference type="SMART" id="SM00870">
    <property type="entry name" value="Asparaginase"/>
    <property type="match status" value="1"/>
</dbReference>
<comment type="similarity">
    <text evidence="1">Belongs to the asparaginase 1 family.</text>
</comment>
<evidence type="ECO:0000313" key="6">
    <source>
        <dbReference type="EMBL" id="SFF22387.1"/>
    </source>
</evidence>
<dbReference type="InterPro" id="IPR037152">
    <property type="entry name" value="L-asparaginase_N_sf"/>
</dbReference>
<dbReference type="PANTHER" id="PTHR11707">
    <property type="entry name" value="L-ASPARAGINASE"/>
    <property type="match status" value="1"/>
</dbReference>
<sequence>MSQILVMFTGGTIGSKNNNGAISVNEAGSYHLIDAYMASPLKRDADLETVQPMNILSENIVPSDWNTLIAAIRAADQSRYDGIIVTHGSDTLAYSAALLSFVLCDLTIPLVLVASNYPLGDERANGLSNFAAAVDFISEDAAPGVFVTYLNDKGETIVYLGSRITQCESFTDQFDSPYSMPYGIMTGGRLVRYDHPFNPTHEELRTRQPVSSPWLEDGEGIQSGMLYIRPFPGLNYSYYDFSVHKPKAVLHDLFHSGTANASAADSHSLLQFAQYCAEHGVDLYLCPLKDSSEAMYASSIRLLEAGAVFIENMSVEAALMKLTLAYSLPLGKEEIHALVMEQPLFYEFVANHGKLGV</sequence>
<dbReference type="EMBL" id="FOMT01000006">
    <property type="protein sequence ID" value="SFF22387.1"/>
    <property type="molecule type" value="Genomic_DNA"/>
</dbReference>
<dbReference type="STRING" id="1045775.SAMN05216378_5553"/>
<dbReference type="PIRSF" id="PIRSF500176">
    <property type="entry name" value="L_ASNase"/>
    <property type="match status" value="1"/>
</dbReference>
<gene>
    <name evidence="6" type="ORF">SAMN05216378_5553</name>
</gene>
<proteinExistence type="inferred from homology"/>
<dbReference type="PROSITE" id="PS51732">
    <property type="entry name" value="ASN_GLN_ASE_3"/>
    <property type="match status" value="1"/>
</dbReference>
<name>A0A1I2H073_9BACL</name>
<dbReference type="EC" id="3.5.1.1" evidence="2"/>
<organism evidence="6 7">
    <name type="scientific">Paenibacillus catalpae</name>
    <dbReference type="NCBI Taxonomy" id="1045775"/>
    <lineage>
        <taxon>Bacteria</taxon>
        <taxon>Bacillati</taxon>
        <taxon>Bacillota</taxon>
        <taxon>Bacilli</taxon>
        <taxon>Bacillales</taxon>
        <taxon>Paenibacillaceae</taxon>
        <taxon>Paenibacillus</taxon>
    </lineage>
</organism>
<protein>
    <recommendedName>
        <fullName evidence="2">asparaginase</fullName>
        <ecNumber evidence="2">3.5.1.1</ecNumber>
    </recommendedName>
</protein>
<evidence type="ECO:0000256" key="2">
    <source>
        <dbReference type="ARBA" id="ARBA00012920"/>
    </source>
</evidence>
<dbReference type="PIRSF" id="PIRSF001220">
    <property type="entry name" value="L-ASNase_gatD"/>
    <property type="match status" value="1"/>
</dbReference>
<dbReference type="PANTHER" id="PTHR11707:SF28">
    <property type="entry name" value="60 KDA LYSOPHOSPHOLIPASE"/>
    <property type="match status" value="1"/>
</dbReference>